<dbReference type="InterPro" id="IPR050309">
    <property type="entry name" value="Type-B_Carboxylest/Lipase"/>
</dbReference>
<dbReference type="eggNOG" id="COG2272">
    <property type="taxonomic scope" value="Bacteria"/>
</dbReference>
<sequence>MKQFSTILFLSLWATLFFAQTTVSTTYGPISGSTEEGTLAFKGIPYAKPPVGNLRWQAPQAPSAWTTAKMATAFAPKCPQKNFESTNPDTAIIEGQEDCLYLNVWTPALSGKRPVMFFIHGGGNQQGSASETVNGTLLYTGKFLASRKDVVVVTINYRLGALGYLAHPAVAAASTSKTSGNYGTMDQVFALEWVKNNIERFGGDPNNVMVFGESAGAVNTSVLLTVPSAKNLFHRAGIQSGSPIASPYLLGENFGKSFASRMGCATGTLEQQLACLKALPIDKIIAELESPLSGGKVSLGWGPVVDGLVIPKDPASVILSGQHHKMPVMLGSNADEMSASSPLVVTPAQVRTLFDTQVPEAYEAEGLTLYPPGTTNAQARQSYIQALTDAQFTAPARRLARGLDLFQTEPVWRYLFSHSQAGLGSIYGAAHGLELAFIFQSVEETNYGKGAFYNNNDKVVAKAMLDYWTNFARTGNPNSSGLTIWPTYDWQKDPYLDIKSPVASAEGLRTQKSDYWDRARGVSTSTRQPLSLLGVNMKMPTLYQEGARVSLSLEEDLTLQIEVYNLLGQKISTVFQGNLSAGEHLLALKIPEAARGMLLLRAQAGGRSLGVKIWKE</sequence>
<dbReference type="ESTHER" id="halh1-f4ksn2">
    <property type="family name" value="Carb_B_Bacteria"/>
</dbReference>
<keyword evidence="2 3" id="KW-0378">Hydrolase</keyword>
<dbReference type="InterPro" id="IPR029058">
    <property type="entry name" value="AB_hydrolase_fold"/>
</dbReference>
<dbReference type="InterPro" id="IPR019819">
    <property type="entry name" value="Carboxylesterase_B_CS"/>
</dbReference>
<dbReference type="STRING" id="760192.Halhy_0083"/>
<dbReference type="OrthoDB" id="9775851at2"/>
<keyword evidence="6" id="KW-1185">Reference proteome</keyword>
<dbReference type="SUPFAM" id="SSF53474">
    <property type="entry name" value="alpha/beta-Hydrolases"/>
    <property type="match status" value="1"/>
</dbReference>
<evidence type="ECO:0000256" key="2">
    <source>
        <dbReference type="ARBA" id="ARBA00022801"/>
    </source>
</evidence>
<dbReference type="RefSeq" id="WP_013762560.1">
    <property type="nucleotide sequence ID" value="NC_015510.1"/>
</dbReference>
<evidence type="ECO:0000256" key="1">
    <source>
        <dbReference type="ARBA" id="ARBA00005964"/>
    </source>
</evidence>
<reference key="2">
    <citation type="submission" date="2011-04" db="EMBL/GenBank/DDBJ databases">
        <title>Complete sequence of chromosome of Haliscomenobacter hydrossis DSM 1100.</title>
        <authorList>
            <consortium name="US DOE Joint Genome Institute (JGI-PGF)"/>
            <person name="Lucas S."/>
            <person name="Han J."/>
            <person name="Lapidus A."/>
            <person name="Bruce D."/>
            <person name="Goodwin L."/>
            <person name="Pitluck S."/>
            <person name="Peters L."/>
            <person name="Kyrpides N."/>
            <person name="Mavromatis K."/>
            <person name="Ivanova N."/>
            <person name="Ovchinnikova G."/>
            <person name="Pagani I."/>
            <person name="Daligault H."/>
            <person name="Detter J.C."/>
            <person name="Han C."/>
            <person name="Land M."/>
            <person name="Hauser L."/>
            <person name="Markowitz V."/>
            <person name="Cheng J.-F."/>
            <person name="Hugenholtz P."/>
            <person name="Woyke T."/>
            <person name="Wu D."/>
            <person name="Verbarg S."/>
            <person name="Frueling A."/>
            <person name="Brambilla E."/>
            <person name="Klenk H.-P."/>
            <person name="Eisen J.A."/>
        </authorList>
    </citation>
    <scope>NUCLEOTIDE SEQUENCE</scope>
    <source>
        <strain>DSM 1100</strain>
    </source>
</reference>
<dbReference type="EMBL" id="CP002691">
    <property type="protein sequence ID" value="AEE47996.1"/>
    <property type="molecule type" value="Genomic_DNA"/>
</dbReference>
<reference evidence="5 6" key="1">
    <citation type="journal article" date="2011" name="Stand. Genomic Sci.">
        <title>Complete genome sequence of Haliscomenobacter hydrossis type strain (O).</title>
        <authorList>
            <consortium name="US DOE Joint Genome Institute (JGI-PGF)"/>
            <person name="Daligault H."/>
            <person name="Lapidus A."/>
            <person name="Zeytun A."/>
            <person name="Nolan M."/>
            <person name="Lucas S."/>
            <person name="Del Rio T.G."/>
            <person name="Tice H."/>
            <person name="Cheng J.F."/>
            <person name="Tapia R."/>
            <person name="Han C."/>
            <person name="Goodwin L."/>
            <person name="Pitluck S."/>
            <person name="Liolios K."/>
            <person name="Pagani I."/>
            <person name="Ivanova N."/>
            <person name="Huntemann M."/>
            <person name="Mavromatis K."/>
            <person name="Mikhailova N."/>
            <person name="Pati A."/>
            <person name="Chen A."/>
            <person name="Palaniappan K."/>
            <person name="Land M."/>
            <person name="Hauser L."/>
            <person name="Brambilla E.M."/>
            <person name="Rohde M."/>
            <person name="Verbarg S."/>
            <person name="Goker M."/>
            <person name="Bristow J."/>
            <person name="Eisen J.A."/>
            <person name="Markowitz V."/>
            <person name="Hugenholtz P."/>
            <person name="Kyrpides N.C."/>
            <person name="Klenk H.P."/>
            <person name="Woyke T."/>
        </authorList>
    </citation>
    <scope>NUCLEOTIDE SEQUENCE [LARGE SCALE GENOMIC DNA]</scope>
    <source>
        <strain evidence="6">ATCC 27775 / DSM 1100 / LMG 10767 / O</strain>
    </source>
</reference>
<dbReference type="PANTHER" id="PTHR11559">
    <property type="entry name" value="CARBOXYLESTERASE"/>
    <property type="match status" value="1"/>
</dbReference>
<feature type="signal peptide" evidence="3">
    <location>
        <begin position="1"/>
        <end position="19"/>
    </location>
</feature>
<evidence type="ECO:0000256" key="3">
    <source>
        <dbReference type="RuleBase" id="RU361235"/>
    </source>
</evidence>
<gene>
    <name evidence="5" type="ordered locus">Halhy_0083</name>
</gene>
<feature type="chain" id="PRO_5005129493" description="Carboxylic ester hydrolase" evidence="3">
    <location>
        <begin position="20"/>
        <end position="616"/>
    </location>
</feature>
<accession>F4KSN2</accession>
<dbReference type="EC" id="3.1.1.-" evidence="3"/>
<evidence type="ECO:0000313" key="6">
    <source>
        <dbReference type="Proteomes" id="UP000008461"/>
    </source>
</evidence>
<dbReference type="KEGG" id="hhy:Halhy_0083"/>
<dbReference type="AlphaFoldDB" id="F4KSN2"/>
<proteinExistence type="inferred from homology"/>
<dbReference type="SMR" id="F4KSN2"/>
<dbReference type="InterPro" id="IPR002018">
    <property type="entry name" value="CarbesteraseB"/>
</dbReference>
<evidence type="ECO:0000259" key="4">
    <source>
        <dbReference type="Pfam" id="PF00135"/>
    </source>
</evidence>
<organism evidence="5 6">
    <name type="scientific">Haliscomenobacter hydrossis (strain ATCC 27775 / DSM 1100 / LMG 10767 / O)</name>
    <dbReference type="NCBI Taxonomy" id="760192"/>
    <lineage>
        <taxon>Bacteria</taxon>
        <taxon>Pseudomonadati</taxon>
        <taxon>Bacteroidota</taxon>
        <taxon>Saprospiria</taxon>
        <taxon>Saprospirales</taxon>
        <taxon>Haliscomenobacteraceae</taxon>
        <taxon>Haliscomenobacter</taxon>
    </lineage>
</organism>
<dbReference type="PROSITE" id="PS00941">
    <property type="entry name" value="CARBOXYLESTERASE_B_2"/>
    <property type="match status" value="1"/>
</dbReference>
<protein>
    <recommendedName>
        <fullName evidence="3">Carboxylic ester hydrolase</fullName>
        <ecNumber evidence="3">3.1.1.-</ecNumber>
    </recommendedName>
</protein>
<evidence type="ECO:0000313" key="5">
    <source>
        <dbReference type="EMBL" id="AEE47996.1"/>
    </source>
</evidence>
<name>F4KSN2_HALH1</name>
<dbReference type="GO" id="GO:0016787">
    <property type="term" value="F:hydrolase activity"/>
    <property type="evidence" value="ECO:0007669"/>
    <property type="project" value="UniProtKB-KW"/>
</dbReference>
<dbReference type="Gene3D" id="3.40.50.1820">
    <property type="entry name" value="alpha/beta hydrolase"/>
    <property type="match status" value="1"/>
</dbReference>
<dbReference type="Pfam" id="PF00135">
    <property type="entry name" value="COesterase"/>
    <property type="match status" value="1"/>
</dbReference>
<feature type="domain" description="Carboxylesterase type B" evidence="4">
    <location>
        <begin position="20"/>
        <end position="516"/>
    </location>
</feature>
<dbReference type="Proteomes" id="UP000008461">
    <property type="component" value="Chromosome"/>
</dbReference>
<dbReference type="PROSITE" id="PS00122">
    <property type="entry name" value="CARBOXYLESTERASE_B_1"/>
    <property type="match status" value="1"/>
</dbReference>
<keyword evidence="3" id="KW-0732">Signal</keyword>
<comment type="similarity">
    <text evidence="1 3">Belongs to the type-B carboxylesterase/lipase family.</text>
</comment>
<dbReference type="HOGENOM" id="CLU_006586_16_4_10"/>
<dbReference type="InterPro" id="IPR019826">
    <property type="entry name" value="Carboxylesterase_B_AS"/>
</dbReference>